<evidence type="ECO:0000259" key="6">
    <source>
        <dbReference type="PROSITE" id="PS51007"/>
    </source>
</evidence>
<sequence length="455" mass="51168">MDMELFLGRFHPLVVHLPIGFIVLAVIIESIGLFKKDRQIYKRIVQYALMAVIVSSLITIATGLLLSQGGEYNAETLGRHKWLGIGVAVFSVLVLVLKMKIPKYDRKHSMIVSSVFIFLVGLTGHQGGVLTHGEEYLLTYAPDAIKNMAGFEIADSKKGILPKNQDSILIYGDIVKPMFDQKCASCHNNDKQKGGLNLEGYKDLFTEAESGYPIVQGVLEESELFKRISLPLNNKKFMPPKGKPLSYSELKILEYWINTGADSLAVFDHKNMTPELLQLMIRDYNLDYNPRPYVETIVVEEVDQQKVALLTENGFSVNRLGEDNFLLDVGYEGSIIGGEQIALLKQIGENITFLNLSNCGLTDTMLAKLPELRHLTKIDLHSNPITDNAMQQLQKYMHLEVINLYDTEVSDQGLKLLLDIDSLRRLYLWKTKVTQQMVEENSDNVNVLIDFGGAI</sequence>
<feature type="transmembrane region" description="Helical" evidence="5">
    <location>
        <begin position="13"/>
        <end position="34"/>
    </location>
</feature>
<dbReference type="EMBL" id="JACLHY010000004">
    <property type="protein sequence ID" value="MBC8767702.1"/>
    <property type="molecule type" value="Genomic_DNA"/>
</dbReference>
<keyword evidence="5" id="KW-0812">Transmembrane</keyword>
<evidence type="ECO:0000256" key="1">
    <source>
        <dbReference type="ARBA" id="ARBA00022617"/>
    </source>
</evidence>
<proteinExistence type="predicted"/>
<name>A0ABR7QL67_9FLAO</name>
<dbReference type="Pfam" id="PF09990">
    <property type="entry name" value="DUF2231"/>
    <property type="match status" value="1"/>
</dbReference>
<keyword evidence="5" id="KW-0472">Membrane</keyword>
<dbReference type="InterPro" id="IPR011429">
    <property type="entry name" value="Cyt_c_Planctomycete-type"/>
</dbReference>
<feature type="domain" description="Cytochrome c" evidence="6">
    <location>
        <begin position="154"/>
        <end position="261"/>
    </location>
</feature>
<dbReference type="SUPFAM" id="SSF46626">
    <property type="entry name" value="Cytochrome c"/>
    <property type="match status" value="1"/>
</dbReference>
<feature type="transmembrane region" description="Helical" evidence="5">
    <location>
        <begin position="79"/>
        <end position="97"/>
    </location>
</feature>
<keyword evidence="5" id="KW-1133">Transmembrane helix</keyword>
<evidence type="ECO:0000313" key="8">
    <source>
        <dbReference type="Proteomes" id="UP000618952"/>
    </source>
</evidence>
<dbReference type="PANTHER" id="PTHR35889:SF3">
    <property type="entry name" value="F-BOX DOMAIN-CONTAINING PROTEIN"/>
    <property type="match status" value="1"/>
</dbReference>
<protein>
    <recommendedName>
        <fullName evidence="6">Cytochrome c domain-containing protein</fullName>
    </recommendedName>
</protein>
<dbReference type="InterPro" id="IPR032675">
    <property type="entry name" value="LRR_dom_sf"/>
</dbReference>
<keyword evidence="8" id="KW-1185">Reference proteome</keyword>
<feature type="transmembrane region" description="Helical" evidence="5">
    <location>
        <begin position="109"/>
        <end position="128"/>
    </location>
</feature>
<evidence type="ECO:0000256" key="2">
    <source>
        <dbReference type="ARBA" id="ARBA00022723"/>
    </source>
</evidence>
<organism evidence="7 8">
    <name type="scientific">Arenibacter arenosicollis</name>
    <dbReference type="NCBI Taxonomy" id="2762274"/>
    <lineage>
        <taxon>Bacteria</taxon>
        <taxon>Pseudomonadati</taxon>
        <taxon>Bacteroidota</taxon>
        <taxon>Flavobacteriia</taxon>
        <taxon>Flavobacteriales</taxon>
        <taxon>Flavobacteriaceae</taxon>
        <taxon>Arenibacter</taxon>
    </lineage>
</organism>
<dbReference type="PANTHER" id="PTHR35889">
    <property type="entry name" value="CYCLOINULO-OLIGOSACCHARIDE FRUCTANOTRANSFERASE-RELATED"/>
    <property type="match status" value="1"/>
</dbReference>
<evidence type="ECO:0000256" key="4">
    <source>
        <dbReference type="PROSITE-ProRule" id="PRU00433"/>
    </source>
</evidence>
<dbReference type="Proteomes" id="UP000618952">
    <property type="component" value="Unassembled WGS sequence"/>
</dbReference>
<evidence type="ECO:0000313" key="7">
    <source>
        <dbReference type="EMBL" id="MBC8767702.1"/>
    </source>
</evidence>
<dbReference type="PROSITE" id="PS51007">
    <property type="entry name" value="CYTC"/>
    <property type="match status" value="1"/>
</dbReference>
<dbReference type="InterPro" id="IPR019251">
    <property type="entry name" value="DUF2231_TM"/>
</dbReference>
<evidence type="ECO:0000256" key="5">
    <source>
        <dbReference type="SAM" id="Phobius"/>
    </source>
</evidence>
<dbReference type="SUPFAM" id="SSF52047">
    <property type="entry name" value="RNI-like"/>
    <property type="match status" value="1"/>
</dbReference>
<feature type="transmembrane region" description="Helical" evidence="5">
    <location>
        <begin position="46"/>
        <end position="67"/>
    </location>
</feature>
<gene>
    <name evidence="7" type="ORF">H4O18_06830</name>
</gene>
<dbReference type="Pfam" id="PF07635">
    <property type="entry name" value="PSCyt1"/>
    <property type="match status" value="1"/>
</dbReference>
<accession>A0ABR7QL67</accession>
<keyword evidence="2 4" id="KW-0479">Metal-binding</keyword>
<dbReference type="Gene3D" id="3.80.10.10">
    <property type="entry name" value="Ribonuclease Inhibitor"/>
    <property type="match status" value="1"/>
</dbReference>
<reference evidence="7 8" key="1">
    <citation type="submission" date="2020-08" db="EMBL/GenBank/DDBJ databases">
        <title>Arenibacter gaetbuli sp. nov., isolated from a sand dune.</title>
        <authorList>
            <person name="Park S."/>
            <person name="Yoon J.-H."/>
        </authorList>
    </citation>
    <scope>NUCLEOTIDE SEQUENCE [LARGE SCALE GENOMIC DNA]</scope>
    <source>
        <strain evidence="7 8">BSSL-BM3</strain>
    </source>
</reference>
<dbReference type="InterPro" id="IPR009056">
    <property type="entry name" value="Cyt_c-like_dom"/>
</dbReference>
<dbReference type="InterPro" id="IPR036909">
    <property type="entry name" value="Cyt_c-like_dom_sf"/>
</dbReference>
<keyword evidence="3 4" id="KW-0408">Iron</keyword>
<evidence type="ECO:0000256" key="3">
    <source>
        <dbReference type="ARBA" id="ARBA00023004"/>
    </source>
</evidence>
<keyword evidence="1 4" id="KW-0349">Heme</keyword>
<dbReference type="RefSeq" id="WP_187582745.1">
    <property type="nucleotide sequence ID" value="NZ_JACLHY010000004.1"/>
</dbReference>
<comment type="caution">
    <text evidence="7">The sequence shown here is derived from an EMBL/GenBank/DDBJ whole genome shotgun (WGS) entry which is preliminary data.</text>
</comment>